<dbReference type="Pfam" id="PF01535">
    <property type="entry name" value="PPR"/>
    <property type="match status" value="2"/>
</dbReference>
<comment type="similarity">
    <text evidence="1">Belongs to the PPR family. P subfamily.</text>
</comment>
<feature type="repeat" description="PPR" evidence="3">
    <location>
        <begin position="351"/>
        <end position="385"/>
    </location>
</feature>
<gene>
    <name evidence="4" type="ORF">COCNU_10G004260</name>
</gene>
<dbReference type="PROSITE" id="PS51375">
    <property type="entry name" value="PPR"/>
    <property type="match status" value="5"/>
</dbReference>
<comment type="caution">
    <text evidence="4">The sequence shown here is derived from an EMBL/GenBank/DDBJ whole genome shotgun (WGS) entry which is preliminary data.</text>
</comment>
<dbReference type="PANTHER" id="PTHR47938:SF35">
    <property type="entry name" value="PENTATRICOPEPTIDE REPEAT-CONTAINING PROTEIN 4, MITOCHONDRIAL-RELATED"/>
    <property type="match status" value="1"/>
</dbReference>
<protein>
    <submittedName>
        <fullName evidence="4">Putative Pentatricopeptide repeat-containing protein, mitochondrial</fullName>
    </submittedName>
</protein>
<dbReference type="InterPro" id="IPR002885">
    <property type="entry name" value="PPR_rpt"/>
</dbReference>
<accession>A0A8K0IM43</accession>
<name>A0A8K0IM43_COCNU</name>
<keyword evidence="5" id="KW-1185">Reference proteome</keyword>
<evidence type="ECO:0000256" key="2">
    <source>
        <dbReference type="ARBA" id="ARBA00022737"/>
    </source>
</evidence>
<reference evidence="4" key="1">
    <citation type="journal article" date="2017" name="Gigascience">
        <title>The genome draft of coconut (Cocos nucifera).</title>
        <authorList>
            <person name="Xiao Y."/>
            <person name="Xu P."/>
            <person name="Fan H."/>
            <person name="Baudouin L."/>
            <person name="Xia W."/>
            <person name="Bocs S."/>
            <person name="Xu J."/>
            <person name="Li Q."/>
            <person name="Guo A."/>
            <person name="Zhou L."/>
            <person name="Li J."/>
            <person name="Wu Y."/>
            <person name="Ma Z."/>
            <person name="Armero A."/>
            <person name="Issali A.E."/>
            <person name="Liu N."/>
            <person name="Peng M."/>
            <person name="Yang Y."/>
        </authorList>
    </citation>
    <scope>NUCLEOTIDE SEQUENCE</scope>
    <source>
        <tissue evidence="4">Spear leaf of Hainan Tall coconut</tissue>
    </source>
</reference>
<evidence type="ECO:0000313" key="4">
    <source>
        <dbReference type="EMBL" id="KAG1362207.1"/>
    </source>
</evidence>
<evidence type="ECO:0000256" key="3">
    <source>
        <dbReference type="PROSITE-ProRule" id="PRU00708"/>
    </source>
</evidence>
<feature type="repeat" description="PPR" evidence="3">
    <location>
        <begin position="386"/>
        <end position="420"/>
    </location>
</feature>
<evidence type="ECO:0000256" key="1">
    <source>
        <dbReference type="ARBA" id="ARBA00007626"/>
    </source>
</evidence>
<dbReference type="OrthoDB" id="185373at2759"/>
<dbReference type="Proteomes" id="UP000797356">
    <property type="component" value="Chromosome 10"/>
</dbReference>
<dbReference type="EMBL" id="CM017881">
    <property type="protein sequence ID" value="KAG1362207.1"/>
    <property type="molecule type" value="Genomic_DNA"/>
</dbReference>
<dbReference type="Gene3D" id="1.25.40.10">
    <property type="entry name" value="Tetratricopeptide repeat domain"/>
    <property type="match status" value="4"/>
</dbReference>
<evidence type="ECO:0000313" key="5">
    <source>
        <dbReference type="Proteomes" id="UP000797356"/>
    </source>
</evidence>
<dbReference type="AlphaFoldDB" id="A0A8K0IM43"/>
<keyword evidence="2" id="KW-0677">Repeat</keyword>
<reference evidence="4" key="2">
    <citation type="submission" date="2019-07" db="EMBL/GenBank/DDBJ databases">
        <authorList>
            <person name="Yang Y."/>
            <person name="Bocs S."/>
            <person name="Baudouin L."/>
        </authorList>
    </citation>
    <scope>NUCLEOTIDE SEQUENCE</scope>
    <source>
        <tissue evidence="4">Spear leaf of Hainan Tall coconut</tissue>
    </source>
</reference>
<sequence>MPAAAAAAVVDHLVARSRLPDAVCAVDRAATLGVLLDHGRLLRSLVASGQLLKAKALFSHATKDYIDSAWEFYNQMVERGLKPNVVTYNMMISWYCRNNRVDCALHAMRRHGLAPNLQCYTVVITTLCKENRLVEAEHLFDKMLKRGLLPDHKMFISLINNLPECHEPAIVVKILQALAKADCNFDFSKLSRPFGSSSNDTLQQDAELLFDEIMRTEVLPVDIVFNIMISALCTEGKFSVACHLMDKMSREVAPNLASYSIIINAHCKHGDIDLAFGALNQMVEQGFKPTVAIYDSIRGCLCSAKMLKEATLTFNRMLEAGVTPDEVVYTMPFNCYSKMGKAVDACHLFDEMVTYAILINGHIRLGEIDHAIQLFNQMNEDGYTPDKFSYNTLIKGFCLAGRVIEALSLSQMMQKKGLFPSKVAFDKLVESVILDHSSDLAVKLFEEMLSHGYVPWCRNYNRLLWILSENHKLWEAYRIFNMMLQKGKTPNQETKRHLLEVCYRQGQIDMALEIEESMPFTMMVHFNMPHSRLASKVAGMMHEGFDWLLGCIFLQALF</sequence>
<dbReference type="InterPro" id="IPR011990">
    <property type="entry name" value="TPR-like_helical_dom_sf"/>
</dbReference>
<feature type="repeat" description="PPR" evidence="3">
    <location>
        <begin position="116"/>
        <end position="150"/>
    </location>
</feature>
<dbReference type="Pfam" id="PF13041">
    <property type="entry name" value="PPR_2"/>
    <property type="match status" value="3"/>
</dbReference>
<feature type="repeat" description="PPR" evidence="3">
    <location>
        <begin position="255"/>
        <end position="289"/>
    </location>
</feature>
<organism evidence="4 5">
    <name type="scientific">Cocos nucifera</name>
    <name type="common">Coconut palm</name>
    <dbReference type="NCBI Taxonomy" id="13894"/>
    <lineage>
        <taxon>Eukaryota</taxon>
        <taxon>Viridiplantae</taxon>
        <taxon>Streptophyta</taxon>
        <taxon>Embryophyta</taxon>
        <taxon>Tracheophyta</taxon>
        <taxon>Spermatophyta</taxon>
        <taxon>Magnoliopsida</taxon>
        <taxon>Liliopsida</taxon>
        <taxon>Arecaceae</taxon>
        <taxon>Arecoideae</taxon>
        <taxon>Cocoseae</taxon>
        <taxon>Attaleinae</taxon>
        <taxon>Cocos</taxon>
    </lineage>
</organism>
<dbReference type="PANTHER" id="PTHR47938">
    <property type="entry name" value="RESPIRATORY COMPLEX I CHAPERONE (CIA84), PUTATIVE (AFU_ORTHOLOGUE AFUA_2G06020)-RELATED"/>
    <property type="match status" value="1"/>
</dbReference>
<feature type="repeat" description="PPR" evidence="3">
    <location>
        <begin position="290"/>
        <end position="324"/>
    </location>
</feature>
<proteinExistence type="inferred from homology"/>
<dbReference type="NCBIfam" id="TIGR00756">
    <property type="entry name" value="PPR"/>
    <property type="match status" value="8"/>
</dbReference>
<dbReference type="GO" id="GO:0003729">
    <property type="term" value="F:mRNA binding"/>
    <property type="evidence" value="ECO:0007669"/>
    <property type="project" value="TreeGrafter"/>
</dbReference>